<proteinExistence type="inferred from homology"/>
<feature type="region of interest" description="Disordered" evidence="11">
    <location>
        <begin position="849"/>
        <end position="887"/>
    </location>
</feature>
<dbReference type="Pfam" id="PF23259">
    <property type="entry name" value="CHX17_C"/>
    <property type="match status" value="2"/>
</dbReference>
<evidence type="ECO:0000256" key="7">
    <source>
        <dbReference type="ARBA" id="ARBA00022989"/>
    </source>
</evidence>
<dbReference type="InterPro" id="IPR038770">
    <property type="entry name" value="Na+/solute_symporter_sf"/>
</dbReference>
<dbReference type="GO" id="GO:0012505">
    <property type="term" value="C:endomembrane system"/>
    <property type="evidence" value="ECO:0007669"/>
    <property type="project" value="TreeGrafter"/>
</dbReference>
<dbReference type="Pfam" id="PF00999">
    <property type="entry name" value="Na_H_Exchanger"/>
    <property type="match status" value="1"/>
</dbReference>
<evidence type="ECO:0000256" key="12">
    <source>
        <dbReference type="SAM" id="Phobius"/>
    </source>
</evidence>
<reference evidence="16" key="2">
    <citation type="submission" date="2021-01" db="UniProtKB">
        <authorList>
            <consortium name="EnsemblPlants"/>
        </authorList>
    </citation>
    <scope>IDENTIFICATION</scope>
</reference>
<keyword evidence="8" id="KW-0406">Ion transport</keyword>
<dbReference type="PANTHER" id="PTHR32468:SF26">
    <property type="entry name" value="CATION_H(+) ANTIPORTER 15"/>
    <property type="match status" value="1"/>
</dbReference>
<evidence type="ECO:0000256" key="3">
    <source>
        <dbReference type="ARBA" id="ARBA00022449"/>
    </source>
</evidence>
<comment type="similarity">
    <text evidence="10">Belongs to the monovalent cation:proton antiporter 2 (CPA2) transporter (TC 2.A.37) family. CHX (TC 2.A.37.4) subfamily.</text>
</comment>
<dbReference type="Pfam" id="PF23256">
    <property type="entry name" value="CHX17_2nd"/>
    <property type="match status" value="1"/>
</dbReference>
<feature type="compositionally biased region" description="Polar residues" evidence="11">
    <location>
        <begin position="860"/>
        <end position="869"/>
    </location>
</feature>
<evidence type="ECO:0000256" key="4">
    <source>
        <dbReference type="ARBA" id="ARBA00022538"/>
    </source>
</evidence>
<dbReference type="Gramene" id="QL06p030673:mrna">
    <property type="protein sequence ID" value="QL06p030673:mrna"/>
    <property type="gene ID" value="QL06p030673"/>
</dbReference>
<feature type="transmembrane region" description="Helical" evidence="12">
    <location>
        <begin position="72"/>
        <end position="94"/>
    </location>
</feature>
<feature type="transmembrane region" description="Helical" evidence="12">
    <location>
        <begin position="229"/>
        <end position="250"/>
    </location>
</feature>
<dbReference type="GO" id="GO:0016020">
    <property type="term" value="C:membrane"/>
    <property type="evidence" value="ECO:0007669"/>
    <property type="project" value="UniProtKB-SubCell"/>
</dbReference>
<evidence type="ECO:0000259" key="14">
    <source>
        <dbReference type="Pfam" id="PF23256"/>
    </source>
</evidence>
<feature type="transmembrane region" description="Helical" evidence="12">
    <location>
        <begin position="168"/>
        <end position="188"/>
    </location>
</feature>
<evidence type="ECO:0000259" key="13">
    <source>
        <dbReference type="Pfam" id="PF00999"/>
    </source>
</evidence>
<keyword evidence="4" id="KW-0633">Potassium transport</keyword>
<keyword evidence="7 12" id="KW-1133">Transmembrane helix</keyword>
<dbReference type="InterPro" id="IPR057291">
    <property type="entry name" value="CHX17_2nd"/>
</dbReference>
<keyword evidence="5 12" id="KW-0812">Transmembrane</keyword>
<evidence type="ECO:0000256" key="2">
    <source>
        <dbReference type="ARBA" id="ARBA00022448"/>
    </source>
</evidence>
<dbReference type="PANTHER" id="PTHR32468">
    <property type="entry name" value="CATION/H + ANTIPORTER"/>
    <property type="match status" value="1"/>
</dbReference>
<evidence type="ECO:0000256" key="10">
    <source>
        <dbReference type="ARBA" id="ARBA00038341"/>
    </source>
</evidence>
<dbReference type="InterPro" id="IPR050794">
    <property type="entry name" value="CPA2_transporter"/>
</dbReference>
<feature type="transmembrane region" description="Helical" evidence="12">
    <location>
        <begin position="320"/>
        <end position="337"/>
    </location>
</feature>
<keyword evidence="3" id="KW-0050">Antiport</keyword>
<dbReference type="OMA" id="TWRESIT"/>
<evidence type="ECO:0000256" key="9">
    <source>
        <dbReference type="ARBA" id="ARBA00023136"/>
    </source>
</evidence>
<dbReference type="GO" id="GO:0006813">
    <property type="term" value="P:potassium ion transport"/>
    <property type="evidence" value="ECO:0007669"/>
    <property type="project" value="UniProtKB-KW"/>
</dbReference>
<evidence type="ECO:0000256" key="5">
    <source>
        <dbReference type="ARBA" id="ARBA00022692"/>
    </source>
</evidence>
<evidence type="ECO:0000256" key="8">
    <source>
        <dbReference type="ARBA" id="ARBA00023065"/>
    </source>
</evidence>
<feature type="transmembrane region" description="Helical" evidence="12">
    <location>
        <begin position="349"/>
        <end position="373"/>
    </location>
</feature>
<evidence type="ECO:0000313" key="17">
    <source>
        <dbReference type="Proteomes" id="UP000594261"/>
    </source>
</evidence>
<reference evidence="16 17" key="1">
    <citation type="journal article" date="2016" name="G3 (Bethesda)">
        <title>First Draft Assembly and Annotation of the Genome of a California Endemic Oak Quercus lobata Nee (Fagaceae).</title>
        <authorList>
            <person name="Sork V.L."/>
            <person name="Fitz-Gibbon S.T."/>
            <person name="Puiu D."/>
            <person name="Crepeau M."/>
            <person name="Gugger P.F."/>
            <person name="Sherman R."/>
            <person name="Stevens K."/>
            <person name="Langley C.H."/>
            <person name="Pellegrini M."/>
            <person name="Salzberg S.L."/>
        </authorList>
    </citation>
    <scope>NUCLEOTIDE SEQUENCE [LARGE SCALE GENOMIC DNA]</scope>
    <source>
        <strain evidence="16 17">cv. SW786</strain>
    </source>
</reference>
<feature type="transmembrane region" description="Helical" evidence="12">
    <location>
        <begin position="100"/>
        <end position="121"/>
    </location>
</feature>
<keyword evidence="17" id="KW-1185">Reference proteome</keyword>
<evidence type="ECO:0000256" key="6">
    <source>
        <dbReference type="ARBA" id="ARBA00022958"/>
    </source>
</evidence>
<dbReference type="Proteomes" id="UP000594261">
    <property type="component" value="Chromosome 6"/>
</dbReference>
<feature type="transmembrane region" description="Helical" evidence="12">
    <location>
        <begin position="270"/>
        <end position="300"/>
    </location>
</feature>
<dbReference type="GO" id="GO:1902600">
    <property type="term" value="P:proton transmembrane transport"/>
    <property type="evidence" value="ECO:0007669"/>
    <property type="project" value="InterPro"/>
</dbReference>
<dbReference type="GO" id="GO:0015297">
    <property type="term" value="F:antiporter activity"/>
    <property type="evidence" value="ECO:0007669"/>
    <property type="project" value="UniProtKB-KW"/>
</dbReference>
<name>A0A7N2LZY4_QUELO</name>
<organism evidence="16 17">
    <name type="scientific">Quercus lobata</name>
    <name type="common">Valley oak</name>
    <dbReference type="NCBI Taxonomy" id="97700"/>
    <lineage>
        <taxon>Eukaryota</taxon>
        <taxon>Viridiplantae</taxon>
        <taxon>Streptophyta</taxon>
        <taxon>Embryophyta</taxon>
        <taxon>Tracheophyta</taxon>
        <taxon>Spermatophyta</taxon>
        <taxon>Magnoliopsida</taxon>
        <taxon>eudicotyledons</taxon>
        <taxon>Gunneridae</taxon>
        <taxon>Pentapetalae</taxon>
        <taxon>rosids</taxon>
        <taxon>fabids</taxon>
        <taxon>Fagales</taxon>
        <taxon>Fagaceae</taxon>
        <taxon>Quercus</taxon>
    </lineage>
</organism>
<keyword evidence="9 12" id="KW-0472">Membrane</keyword>
<dbReference type="InterPro" id="IPR006153">
    <property type="entry name" value="Cation/H_exchanger_TM"/>
</dbReference>
<feature type="domain" description="Cation/H(+) antiporter C-terminal" evidence="15">
    <location>
        <begin position="630"/>
        <end position="665"/>
    </location>
</feature>
<dbReference type="FunFam" id="1.20.1530.20:FF:000003">
    <property type="entry name" value="Cation/H(+) antiporter 15"/>
    <property type="match status" value="1"/>
</dbReference>
<dbReference type="AlphaFoldDB" id="A0A7N2LZY4"/>
<evidence type="ECO:0000256" key="11">
    <source>
        <dbReference type="SAM" id="MobiDB-lite"/>
    </source>
</evidence>
<feature type="domain" description="Cation/H(+) antiporter C-terminal" evidence="15">
    <location>
        <begin position="731"/>
        <end position="832"/>
    </location>
</feature>
<dbReference type="GO" id="GO:0006885">
    <property type="term" value="P:regulation of pH"/>
    <property type="evidence" value="ECO:0007669"/>
    <property type="project" value="UniProtKB-ARBA"/>
</dbReference>
<feature type="domain" description="Cation/H+ exchanger transmembrane" evidence="13">
    <location>
        <begin position="55"/>
        <end position="433"/>
    </location>
</feature>
<feature type="domain" description="Cation/H(+) antiporter central" evidence="14">
    <location>
        <begin position="487"/>
        <end position="625"/>
    </location>
</feature>
<keyword evidence="2" id="KW-0813">Transport</keyword>
<dbReference type="FunCoup" id="A0A7N2LZY4">
    <property type="interactions" value="119"/>
</dbReference>
<dbReference type="EMBL" id="LRBV02000006">
    <property type="status" value="NOT_ANNOTATED_CDS"/>
    <property type="molecule type" value="Genomic_DNA"/>
</dbReference>
<dbReference type="Gene3D" id="3.40.50.12370">
    <property type="match status" value="1"/>
</dbReference>
<evidence type="ECO:0000256" key="1">
    <source>
        <dbReference type="ARBA" id="ARBA00004141"/>
    </source>
</evidence>
<feature type="transmembrane region" description="Helical" evidence="12">
    <location>
        <begin position="200"/>
        <end position="223"/>
    </location>
</feature>
<evidence type="ECO:0000313" key="16">
    <source>
        <dbReference type="EnsemblPlants" id="QL06p030673:mrna"/>
    </source>
</evidence>
<accession>A0A7N2LZY4</accession>
<sequence>MAEMQRPYNETNSTIVCYAPTMITTNGIWQGDNPLDYSLPLFILQLTMVVVTTRVLVFLLKPLRQPRVISEVLGGVILGPSVLGRSATFAQTLFPLRSVMVVETLANMGLLYFLFLVGVEMDITAIRRTGKKSLAIALSGMVLPFVVGSVFAFFLYKSQGSMTLGTYILFFSLAVSVTAFPVLARILAELKLVNSEIGKIALSSALVNDMCAWILLAFAIALSENDSSSLASLWVILSSILFVVFCIFVVRPAISWMIQRTPDGETISEFYICLILTGVMISGFITDAIGTHSVFGAFVFGLVIPNGPVGVTLIEKLEDFVSGLLLPLFFAISGLKTDIRTIRHPSTWGYLFLVIFLACAGKVIGTLLMSLIYRMTVREGVTLGFLMNTKGLVELIVLNVGRDQEVLDVQSFSLMVVAAIIMTAIVMPVVTTIYTPARRFFPYKRRTIQSSKPDAEFRILVCIHNPRNVPTIINLLEASHPTKRSPICIYALHLVELTGRASAMLIVHNTRKSGRQALNRTQAQSDHIINAFENYEQRSGCVSVNPLTAISPYSSMHEDICNLAEDKRVGLIIIPFHKQQTVDGGMEAKNPAYQMVNKKVLANAPCSVGILIDRGLNGSTRLAAKSVSHHIAVLFFGGPDDREALFYAWRMSEHPGVRVTVLRLIIGEDAIDPAELNSGTRIRKSEHIGISYKLLRFFNGGDAASEPAVMHASRSTNLNRYETLAIKANQEREKKLDEDLLKKFQIHTSNNESIMYIEKVVNNGEDTVAAIRSIESSHDLFIVGRGQGMTSPLTAGLTDWSECPELGAIGDLLASSDFASTVSVLVVQQFVGTEPQEDDLVVELGSMRRSTLDGEGPSDEQYQQMNRRQTPPPRGQNAFRPYTTDTN</sequence>
<feature type="transmembrane region" description="Helical" evidence="12">
    <location>
        <begin position="412"/>
        <end position="437"/>
    </location>
</feature>
<dbReference type="EnsemblPlants" id="QL06p030673:mrna">
    <property type="protein sequence ID" value="QL06p030673:mrna"/>
    <property type="gene ID" value="QL06p030673"/>
</dbReference>
<evidence type="ECO:0000259" key="15">
    <source>
        <dbReference type="Pfam" id="PF23259"/>
    </source>
</evidence>
<comment type="subcellular location">
    <subcellularLocation>
        <location evidence="1">Membrane</location>
        <topology evidence="1">Multi-pass membrane protein</topology>
    </subcellularLocation>
</comment>
<keyword evidence="6" id="KW-0630">Potassium</keyword>
<feature type="transmembrane region" description="Helical" evidence="12">
    <location>
        <begin position="133"/>
        <end position="156"/>
    </location>
</feature>
<dbReference type="Gene3D" id="1.20.1530.20">
    <property type="match status" value="1"/>
</dbReference>
<evidence type="ECO:0008006" key="18">
    <source>
        <dbReference type="Google" id="ProtNLM"/>
    </source>
</evidence>
<dbReference type="InterPro" id="IPR057290">
    <property type="entry name" value="CHX17_C"/>
</dbReference>
<feature type="transmembrane region" description="Helical" evidence="12">
    <location>
        <begin position="39"/>
        <end position="60"/>
    </location>
</feature>
<protein>
    <recommendedName>
        <fullName evidence="18">Cation/H(+) antiporter 15</fullName>
    </recommendedName>
</protein>
<dbReference type="InParanoid" id="A0A7N2LZY4"/>